<evidence type="ECO:0000313" key="2">
    <source>
        <dbReference type="EMBL" id="MBH0236201.1"/>
    </source>
</evidence>
<protein>
    <submittedName>
        <fullName evidence="2">Hint domain-containing protein</fullName>
    </submittedName>
</protein>
<dbReference type="RefSeq" id="WP_197309309.1">
    <property type="nucleotide sequence ID" value="NZ_JADZLT010000016.1"/>
</dbReference>
<gene>
    <name evidence="2" type="ORF">I5731_00045</name>
</gene>
<evidence type="ECO:0000259" key="1">
    <source>
        <dbReference type="Pfam" id="PF13403"/>
    </source>
</evidence>
<name>A0A931MY00_9HYPH</name>
<dbReference type="Proteomes" id="UP000631694">
    <property type="component" value="Unassembled WGS sequence"/>
</dbReference>
<dbReference type="Pfam" id="PF13403">
    <property type="entry name" value="Hint_2"/>
    <property type="match status" value="1"/>
</dbReference>
<dbReference type="Gene3D" id="2.170.16.10">
    <property type="entry name" value="Hedgehog/Intein (Hint) domain"/>
    <property type="match status" value="1"/>
</dbReference>
<keyword evidence="3" id="KW-1185">Reference proteome</keyword>
<organism evidence="2 3">
    <name type="scientific">Methylobrevis albus</name>
    <dbReference type="NCBI Taxonomy" id="2793297"/>
    <lineage>
        <taxon>Bacteria</taxon>
        <taxon>Pseudomonadati</taxon>
        <taxon>Pseudomonadota</taxon>
        <taxon>Alphaproteobacteria</taxon>
        <taxon>Hyphomicrobiales</taxon>
        <taxon>Pleomorphomonadaceae</taxon>
        <taxon>Methylobrevis</taxon>
    </lineage>
</organism>
<dbReference type="InterPro" id="IPR028992">
    <property type="entry name" value="Hedgehog/Intein_dom"/>
</dbReference>
<evidence type="ECO:0000313" key="3">
    <source>
        <dbReference type="Proteomes" id="UP000631694"/>
    </source>
</evidence>
<dbReference type="EMBL" id="JADZLT010000016">
    <property type="protein sequence ID" value="MBH0236201.1"/>
    <property type="molecule type" value="Genomic_DNA"/>
</dbReference>
<feature type="domain" description="Hedgehog/Intein (Hint)" evidence="1">
    <location>
        <begin position="43"/>
        <end position="179"/>
    </location>
</feature>
<proteinExistence type="predicted"/>
<dbReference type="SUPFAM" id="SSF51294">
    <property type="entry name" value="Hedgehog/intein (Hint) domain"/>
    <property type="match status" value="1"/>
</dbReference>
<accession>A0A931MY00</accession>
<reference evidence="2" key="1">
    <citation type="submission" date="2020-12" db="EMBL/GenBank/DDBJ databases">
        <title>Methylobrevis albus sp. nov., isolated from fresh water lack sediment.</title>
        <authorList>
            <person name="Zou Q."/>
        </authorList>
    </citation>
    <scope>NUCLEOTIDE SEQUENCE</scope>
    <source>
        <strain evidence="2">L22</strain>
    </source>
</reference>
<dbReference type="InterPro" id="IPR036844">
    <property type="entry name" value="Hint_dom_sf"/>
</dbReference>
<dbReference type="AlphaFoldDB" id="A0A931MY00"/>
<comment type="caution">
    <text evidence="2">The sequence shown here is derived from an EMBL/GenBank/DDBJ whole genome shotgun (WGS) entry which is preliminary data.</text>
</comment>
<sequence length="247" mass="27093">MSWTFNYDDLVANGGLEQSPVFQVSGQDFWGNQDIDTVTVNITCFVGGTLIATPAGEVPVESLAIGDLVTTADGRAVPVKWIGRQTIRNHVFVSDRMMPVCIAAGALGSGVPHTDLYLSADHGMIVDGLVVNAGALVNGETIRFVSLSDMPAEFRYYHVETEAHDEILANGAPAETFVDYVGRKDFENYQEYLDLYGSERLIPEMRRVRISARRQLPKHLRDRLGVASFSEAVDRDAAELMARLIAA</sequence>